<dbReference type="InterPro" id="IPR028055">
    <property type="entry name" value="YidC/Oxa/ALB_C"/>
</dbReference>
<dbReference type="RefSeq" id="WP_246068223.1">
    <property type="nucleotide sequence ID" value="NZ_JBHTGQ010000013.1"/>
</dbReference>
<evidence type="ECO:0000313" key="13">
    <source>
        <dbReference type="EMBL" id="MFC7749418.1"/>
    </source>
</evidence>
<keyword evidence="14" id="KW-1185">Reference proteome</keyword>
<evidence type="ECO:0000256" key="11">
    <source>
        <dbReference type="SAM" id="Phobius"/>
    </source>
</evidence>
<comment type="caution">
    <text evidence="13">The sequence shown here is derived from an EMBL/GenBank/DDBJ whole genome shotgun (WGS) entry which is preliminary data.</text>
</comment>
<evidence type="ECO:0000256" key="7">
    <source>
        <dbReference type="ARBA" id="ARBA00023136"/>
    </source>
</evidence>
<keyword evidence="4 9" id="KW-0812">Transmembrane</keyword>
<protein>
    <submittedName>
        <fullName evidence="13">Membrane protein insertase YidC</fullName>
    </submittedName>
</protein>
<dbReference type="CDD" id="cd20070">
    <property type="entry name" value="5TM_YidC_Alb3"/>
    <property type="match status" value="1"/>
</dbReference>
<dbReference type="PANTHER" id="PTHR12428:SF65">
    <property type="entry name" value="CYTOCHROME C OXIDASE ASSEMBLY PROTEIN COX18, MITOCHONDRIAL"/>
    <property type="match status" value="1"/>
</dbReference>
<evidence type="ECO:0000256" key="8">
    <source>
        <dbReference type="ARBA" id="ARBA00023186"/>
    </source>
</evidence>
<evidence type="ECO:0000256" key="1">
    <source>
        <dbReference type="ARBA" id="ARBA00004651"/>
    </source>
</evidence>
<keyword evidence="7 11" id="KW-0472">Membrane</keyword>
<feature type="domain" description="Membrane insertase YidC/Oxa/ALB C-terminal" evidence="12">
    <location>
        <begin position="51"/>
        <end position="225"/>
    </location>
</feature>
<evidence type="ECO:0000313" key="14">
    <source>
        <dbReference type="Proteomes" id="UP001596528"/>
    </source>
</evidence>
<dbReference type="Proteomes" id="UP001596528">
    <property type="component" value="Unassembled WGS sequence"/>
</dbReference>
<evidence type="ECO:0000256" key="3">
    <source>
        <dbReference type="ARBA" id="ARBA00022475"/>
    </source>
</evidence>
<keyword evidence="2" id="KW-0813">Transport</keyword>
<dbReference type="InterPro" id="IPR001708">
    <property type="entry name" value="YidC/ALB3/OXA1/COX18"/>
</dbReference>
<sequence>MAMLVLMTGCSTMNPQTNPIDPETAGFFTKYFVYPLSEALDFFADLLWNEYGLAILVVTIIIRLIVLPLNLKQYKSSKKMQAIQPEMLKLREKYKDNPQKMQEEMMKLYQLHGVNPLAGCLPILVQMPILIALYSAIMRNESIYTHDFLWLQLGTPDPYYILPAIAALTTFIQQKQMSAQMTAQMRSLMFIFPVLIFAMSMSFASALPLYWIYGNLFTIVQNYFLYGGSKKEGAKPNEEKSRGKQRKNA</sequence>
<evidence type="ECO:0000256" key="5">
    <source>
        <dbReference type="ARBA" id="ARBA00022927"/>
    </source>
</evidence>
<feature type="compositionally biased region" description="Basic and acidic residues" evidence="10">
    <location>
        <begin position="230"/>
        <end position="242"/>
    </location>
</feature>
<evidence type="ECO:0000256" key="2">
    <source>
        <dbReference type="ARBA" id="ARBA00022448"/>
    </source>
</evidence>
<evidence type="ECO:0000256" key="4">
    <source>
        <dbReference type="ARBA" id="ARBA00022692"/>
    </source>
</evidence>
<accession>A0ABW2V2F9</accession>
<comment type="subcellular location">
    <subcellularLocation>
        <location evidence="1">Cell membrane</location>
        <topology evidence="1">Multi-pass membrane protein</topology>
    </subcellularLocation>
    <subcellularLocation>
        <location evidence="9">Membrane</location>
        <topology evidence="9">Multi-pass membrane protein</topology>
    </subcellularLocation>
</comment>
<name>A0ABW2V2F9_9BACL</name>
<organism evidence="13 14">
    <name type="scientific">Paenibacillus thermoaerophilus</name>
    <dbReference type="NCBI Taxonomy" id="1215385"/>
    <lineage>
        <taxon>Bacteria</taxon>
        <taxon>Bacillati</taxon>
        <taxon>Bacillota</taxon>
        <taxon>Bacilli</taxon>
        <taxon>Bacillales</taxon>
        <taxon>Paenibacillaceae</taxon>
        <taxon>Paenibacillus</taxon>
    </lineage>
</organism>
<evidence type="ECO:0000259" key="12">
    <source>
        <dbReference type="Pfam" id="PF02096"/>
    </source>
</evidence>
<dbReference type="NCBIfam" id="TIGR03592">
    <property type="entry name" value="yidC_oxa1_cterm"/>
    <property type="match status" value="1"/>
</dbReference>
<feature type="transmembrane region" description="Helical" evidence="11">
    <location>
        <begin position="185"/>
        <end position="204"/>
    </location>
</feature>
<gene>
    <name evidence="13" type="primary">yidC</name>
    <name evidence="13" type="ORF">ACFQWB_05590</name>
</gene>
<feature type="transmembrane region" description="Helical" evidence="11">
    <location>
        <begin position="114"/>
        <end position="137"/>
    </location>
</feature>
<keyword evidence="6 11" id="KW-1133">Transmembrane helix</keyword>
<keyword evidence="5" id="KW-0653">Protein transport</keyword>
<feature type="transmembrane region" description="Helical" evidence="11">
    <location>
        <begin position="51"/>
        <end position="71"/>
    </location>
</feature>
<reference evidence="14" key="1">
    <citation type="journal article" date="2019" name="Int. J. Syst. Evol. Microbiol.">
        <title>The Global Catalogue of Microorganisms (GCM) 10K type strain sequencing project: providing services to taxonomists for standard genome sequencing and annotation.</title>
        <authorList>
            <consortium name="The Broad Institute Genomics Platform"/>
            <consortium name="The Broad Institute Genome Sequencing Center for Infectious Disease"/>
            <person name="Wu L."/>
            <person name="Ma J."/>
        </authorList>
    </citation>
    <scope>NUCLEOTIDE SEQUENCE [LARGE SCALE GENOMIC DNA]</scope>
    <source>
        <strain evidence="14">JCM 18657</strain>
    </source>
</reference>
<dbReference type="Pfam" id="PF02096">
    <property type="entry name" value="60KD_IMP"/>
    <property type="match status" value="1"/>
</dbReference>
<proteinExistence type="inferred from homology"/>
<dbReference type="PANTHER" id="PTHR12428">
    <property type="entry name" value="OXA1"/>
    <property type="match status" value="1"/>
</dbReference>
<feature type="transmembrane region" description="Helical" evidence="11">
    <location>
        <begin position="157"/>
        <end position="173"/>
    </location>
</feature>
<evidence type="ECO:0000256" key="10">
    <source>
        <dbReference type="SAM" id="MobiDB-lite"/>
    </source>
</evidence>
<keyword evidence="8" id="KW-0143">Chaperone</keyword>
<evidence type="ECO:0000256" key="9">
    <source>
        <dbReference type="RuleBase" id="RU003945"/>
    </source>
</evidence>
<evidence type="ECO:0000256" key="6">
    <source>
        <dbReference type="ARBA" id="ARBA00022989"/>
    </source>
</evidence>
<dbReference type="InterPro" id="IPR047196">
    <property type="entry name" value="YidC_ALB_C"/>
</dbReference>
<dbReference type="PRINTS" id="PR00701">
    <property type="entry name" value="60KDINNERMP"/>
</dbReference>
<keyword evidence="3" id="KW-1003">Cell membrane</keyword>
<dbReference type="EMBL" id="JBHTGQ010000013">
    <property type="protein sequence ID" value="MFC7749418.1"/>
    <property type="molecule type" value="Genomic_DNA"/>
</dbReference>
<feature type="region of interest" description="Disordered" evidence="10">
    <location>
        <begin position="230"/>
        <end position="249"/>
    </location>
</feature>
<comment type="similarity">
    <text evidence="9">Belongs to the OXA1/ALB3/YidC family.</text>
</comment>